<evidence type="ECO:0000313" key="3">
    <source>
        <dbReference type="EMBL" id="POU66027.1"/>
    </source>
</evidence>
<dbReference type="CDD" id="cd20707">
    <property type="entry name" value="MIX_III"/>
    <property type="match status" value="1"/>
</dbReference>
<reference evidence="3 4" key="1">
    <citation type="submission" date="2018-01" db="EMBL/GenBank/DDBJ databases">
        <title>Complete genome sequences of 14 Citrobacter spp. isolated from plant in Canada.</title>
        <authorList>
            <person name="Bhandare S.G."/>
            <person name="Colavecchio A."/>
            <person name="Jeukens J."/>
            <person name="Emond-Rheault J.-G."/>
            <person name="Freschi L."/>
            <person name="Hamel J."/>
            <person name="Kukavica-Ibrulj I."/>
            <person name="Levesque R."/>
            <person name="Goodridge L."/>
        </authorList>
    </citation>
    <scope>NUCLEOTIDE SEQUENCE [LARGE SCALE GENOMIC DNA]</scope>
    <source>
        <strain evidence="3 4">S1285</strain>
    </source>
</reference>
<accession>A0A2S4RZ01</accession>
<evidence type="ECO:0000313" key="4">
    <source>
        <dbReference type="Proteomes" id="UP000237003"/>
    </source>
</evidence>
<dbReference type="Proteomes" id="UP000237003">
    <property type="component" value="Unassembled WGS sequence"/>
</dbReference>
<gene>
    <name evidence="3" type="ORF">C3430_12175</name>
</gene>
<dbReference type="EMBL" id="PQLX01000003">
    <property type="protein sequence ID" value="POU66027.1"/>
    <property type="molecule type" value="Genomic_DNA"/>
</dbReference>
<protein>
    <recommendedName>
        <fullName evidence="2">Toxin VasX N-terminal region domain-containing protein</fullName>
    </recommendedName>
</protein>
<dbReference type="Pfam" id="PF20249">
    <property type="entry name" value="VasX_N"/>
    <property type="match status" value="1"/>
</dbReference>
<feature type="transmembrane region" description="Helical" evidence="1">
    <location>
        <begin position="771"/>
        <end position="790"/>
    </location>
</feature>
<proteinExistence type="predicted"/>
<keyword evidence="1" id="KW-0472">Membrane</keyword>
<dbReference type="RefSeq" id="WP_103775769.1">
    <property type="nucleotide sequence ID" value="NZ_PQLX01000003.1"/>
</dbReference>
<keyword evidence="1" id="KW-0812">Transmembrane</keyword>
<dbReference type="InterPro" id="IPR046864">
    <property type="entry name" value="VasX_N"/>
</dbReference>
<evidence type="ECO:0000256" key="1">
    <source>
        <dbReference type="SAM" id="Phobius"/>
    </source>
</evidence>
<evidence type="ECO:0000259" key="2">
    <source>
        <dbReference type="Pfam" id="PF20249"/>
    </source>
</evidence>
<dbReference type="NCBIfam" id="NF041559">
    <property type="entry name" value="BTH_I2691_fam"/>
    <property type="match status" value="1"/>
</dbReference>
<name>A0A2S4RZ01_CITAM</name>
<keyword evidence="1" id="KW-1133">Transmembrane helix</keyword>
<organism evidence="3 4">
    <name type="scientific">Citrobacter amalonaticus</name>
    <dbReference type="NCBI Taxonomy" id="35703"/>
    <lineage>
        <taxon>Bacteria</taxon>
        <taxon>Pseudomonadati</taxon>
        <taxon>Pseudomonadota</taxon>
        <taxon>Gammaproteobacteria</taxon>
        <taxon>Enterobacterales</taxon>
        <taxon>Enterobacteriaceae</taxon>
        <taxon>Citrobacter</taxon>
    </lineage>
</organism>
<feature type="transmembrane region" description="Helical" evidence="1">
    <location>
        <begin position="796"/>
        <end position="815"/>
    </location>
</feature>
<sequence length="854" mass="96619">MSCNFCERRGLALLPVRAAVVNSAARAPGLPDEIKTDIPAKGDVNYTCRQLREGYLYVYDERRNKWTDYFVTEDGYFWKMNNSSSVLAPQSGQKPCAGKVLEVAKSTFIALPLSPDISENGCFWLGWSEHPWTENIRKQHLKVDWREAHMQRFDLQEWLSTKKAGQALSLTHLTDVVAEFSSLRVDDKKLQFLSAKWRRKSQEDAQYIQQAALSLTMPPAKPDPTLSVILAIPDPIGIVRDLAELASRITEDFLAQQRLAENNKDFDRKFALNTMIDGMEYNVKESAKIRNLQLTAEEEKKLELGMVSMGGFTYNQRLGKKMAQDLHDITDKKLRGWSDEEWDKYKKYYRVSDKETFVESLDVARKKFEEEYCQPLVDMYLQMLKHTAFCNYFYYNYDSSDASSGGYYALTLAMCVLGGQDKGPCFDYYRTKLQGDVNDTRNPIIRAFVLNQDKLSQLMSKNIPTTVPAENLLGLPWNYLFSGVAACLDKLADAKDIISTLNVTLAGALISLFGRTVQGNVERLPVMLAVYSGNPLAYFEKSGEKMALSRELSRKVINETFDRAGLTPAQRITEKQRYANQVKSRLDTKEVITLLEKEMRLKAIDGIQLQGTDKYGFVALLTEDMDEMFKGKSVDEKIELIRQRMVTGEQAYDHYMKRSLSKTALKGNLISILFQCYAINNMIEKEKHWYGGVNSQSSIRLSACWGGVSGGAIELSAGTIKYGMLRMTGVVSSWVNVLANLGRYIGIIGGVVLAFCDGYEAWQQKKQEHMLLFRLYSVSAILGIAGIAAIMGGWVVFGLVVAVAIIAVAFLIEYYKPNDLQKWLEKNLWGKLPEGNYTSAEEEAVEYGKLWAIE</sequence>
<dbReference type="InterPro" id="IPR048126">
    <property type="entry name" value="Toxin_VasX"/>
</dbReference>
<comment type="caution">
    <text evidence="3">The sequence shown here is derived from an EMBL/GenBank/DDBJ whole genome shotgun (WGS) entry which is preliminary data.</text>
</comment>
<feature type="transmembrane region" description="Helical" evidence="1">
    <location>
        <begin position="741"/>
        <end position="759"/>
    </location>
</feature>
<dbReference type="AlphaFoldDB" id="A0A2S4RZ01"/>
<feature type="domain" description="Toxin VasX N-terminal region" evidence="2">
    <location>
        <begin position="3"/>
        <end position="159"/>
    </location>
</feature>
<dbReference type="OrthoDB" id="6178961at2"/>